<dbReference type="Proteomes" id="UP001501676">
    <property type="component" value="Unassembled WGS sequence"/>
</dbReference>
<protein>
    <recommendedName>
        <fullName evidence="3">Glycine zipper domain-containing protein</fullName>
    </recommendedName>
</protein>
<organism evidence="1 2">
    <name type="scientific">Cryptosporangium minutisporangium</name>
    <dbReference type="NCBI Taxonomy" id="113569"/>
    <lineage>
        <taxon>Bacteria</taxon>
        <taxon>Bacillati</taxon>
        <taxon>Actinomycetota</taxon>
        <taxon>Actinomycetes</taxon>
        <taxon>Cryptosporangiales</taxon>
        <taxon>Cryptosporangiaceae</taxon>
        <taxon>Cryptosporangium</taxon>
    </lineage>
</organism>
<sequence>MDPFCVRRTYGAVAPAPVPGASAMGAVLGAVVGADVGAVVGAVVVGAAVGTVVGAVVGAVVGTAGAVVAPVEGFTVATELGATLGAKTLSVVVEPPLCDDVVVRDRLSVSDAAALGADEVWVAAAASPSGNRVFRLTEPPVSKLKASSPV</sequence>
<evidence type="ECO:0008006" key="3">
    <source>
        <dbReference type="Google" id="ProtNLM"/>
    </source>
</evidence>
<dbReference type="EMBL" id="BAAAYN010000002">
    <property type="protein sequence ID" value="GAA3382318.1"/>
    <property type="molecule type" value="Genomic_DNA"/>
</dbReference>
<gene>
    <name evidence="1" type="ORF">GCM10020369_03700</name>
</gene>
<comment type="caution">
    <text evidence="1">The sequence shown here is derived from an EMBL/GenBank/DDBJ whole genome shotgun (WGS) entry which is preliminary data.</text>
</comment>
<accession>A0ABP6SQK3</accession>
<reference evidence="2" key="1">
    <citation type="journal article" date="2019" name="Int. J. Syst. Evol. Microbiol.">
        <title>The Global Catalogue of Microorganisms (GCM) 10K type strain sequencing project: providing services to taxonomists for standard genome sequencing and annotation.</title>
        <authorList>
            <consortium name="The Broad Institute Genomics Platform"/>
            <consortium name="The Broad Institute Genome Sequencing Center for Infectious Disease"/>
            <person name="Wu L."/>
            <person name="Ma J."/>
        </authorList>
    </citation>
    <scope>NUCLEOTIDE SEQUENCE [LARGE SCALE GENOMIC DNA]</scope>
    <source>
        <strain evidence="2">JCM 9458</strain>
    </source>
</reference>
<evidence type="ECO:0000313" key="2">
    <source>
        <dbReference type="Proteomes" id="UP001501676"/>
    </source>
</evidence>
<evidence type="ECO:0000313" key="1">
    <source>
        <dbReference type="EMBL" id="GAA3382318.1"/>
    </source>
</evidence>
<name>A0ABP6SQK3_9ACTN</name>
<keyword evidence="2" id="KW-1185">Reference proteome</keyword>
<proteinExistence type="predicted"/>